<dbReference type="NCBIfam" id="TIGR00230">
    <property type="entry name" value="sfsA"/>
    <property type="match status" value="1"/>
</dbReference>
<reference evidence="4 5" key="1">
    <citation type="submission" date="2016-04" db="EMBL/GenBank/DDBJ databases">
        <title>Genome analysis of Thermosulfurimonas dismutans, the first thermophilic sulfur-disproportionating bacterium of the phylum Thermodesulfobacteria.</title>
        <authorList>
            <person name="Mardanov A.V."/>
            <person name="Beletsky A.V."/>
            <person name="Kadnikov V.V."/>
            <person name="Slobodkin A.I."/>
            <person name="Ravin N.V."/>
        </authorList>
    </citation>
    <scope>NUCLEOTIDE SEQUENCE [LARGE SCALE GENOMIC DNA]</scope>
    <source>
        <strain evidence="4 5">S95</strain>
    </source>
</reference>
<dbReference type="InterPro" id="IPR041465">
    <property type="entry name" value="SfsA_N"/>
</dbReference>
<dbReference type="Pfam" id="PF03749">
    <property type="entry name" value="SfsA"/>
    <property type="match status" value="1"/>
</dbReference>
<sequence length="231" mass="26241">MSEIFEIPANTKGLFISRPNRFLSVVELGPGIREEVHLHDPGRLPDLAIPGREVLLARAKNPRRKTRWDLLAFRIRDYWCFCHSGYHRKITANLLFKLKPFGDFYEIYPEPGVGEGRLDFLLKTSSGDLYLEVKGVTWAHEETALFPDAPTERGLKHLKTLRSLLESGHRAGLLFLVFRKEARKVVPAEDIQPAFSRALKAALSKGLLVKALVLGYDGRTIRFLREIPIVA</sequence>
<gene>
    <name evidence="1" type="primary">sfsA</name>
    <name evidence="4" type="ORF">TDIS_1200</name>
</gene>
<dbReference type="Gene3D" id="3.40.1350.60">
    <property type="match status" value="1"/>
</dbReference>
<dbReference type="Pfam" id="PF17746">
    <property type="entry name" value="SfsA_N"/>
    <property type="match status" value="1"/>
</dbReference>
<dbReference type="InterPro" id="IPR005224">
    <property type="entry name" value="SfsA"/>
</dbReference>
<comment type="similarity">
    <text evidence="1">Belongs to the SfsA family.</text>
</comment>
<dbReference type="Gene3D" id="2.40.50.580">
    <property type="match status" value="1"/>
</dbReference>
<accession>A0A179D3T4</accession>
<dbReference type="PATRIC" id="fig|999894.6.peg.1195"/>
<dbReference type="Proteomes" id="UP000078390">
    <property type="component" value="Unassembled WGS sequence"/>
</dbReference>
<dbReference type="RefSeq" id="WP_068670349.1">
    <property type="nucleotide sequence ID" value="NZ_LWLG01000007.1"/>
</dbReference>
<name>A0A179D3T4_9BACT</name>
<evidence type="ECO:0000259" key="2">
    <source>
        <dbReference type="Pfam" id="PF03749"/>
    </source>
</evidence>
<dbReference type="STRING" id="999894.TDIS_1200"/>
<keyword evidence="5" id="KW-1185">Reference proteome</keyword>
<evidence type="ECO:0000259" key="3">
    <source>
        <dbReference type="Pfam" id="PF17746"/>
    </source>
</evidence>
<dbReference type="PANTHER" id="PTHR30545:SF2">
    <property type="entry name" value="SUGAR FERMENTATION STIMULATION PROTEIN A"/>
    <property type="match status" value="1"/>
</dbReference>
<organism evidence="4 5">
    <name type="scientific">Thermosulfurimonas dismutans</name>
    <dbReference type="NCBI Taxonomy" id="999894"/>
    <lineage>
        <taxon>Bacteria</taxon>
        <taxon>Pseudomonadati</taxon>
        <taxon>Thermodesulfobacteriota</taxon>
        <taxon>Thermodesulfobacteria</taxon>
        <taxon>Thermodesulfobacteriales</taxon>
        <taxon>Thermodesulfobacteriaceae</taxon>
        <taxon>Thermosulfurimonas</taxon>
    </lineage>
</organism>
<dbReference type="GO" id="GO:0003677">
    <property type="term" value="F:DNA binding"/>
    <property type="evidence" value="ECO:0007669"/>
    <property type="project" value="InterPro"/>
</dbReference>
<dbReference type="PANTHER" id="PTHR30545">
    <property type="entry name" value="SUGAR FERMENTATION STIMULATION PROTEIN A"/>
    <property type="match status" value="1"/>
</dbReference>
<proteinExistence type="inferred from homology"/>
<evidence type="ECO:0000313" key="4">
    <source>
        <dbReference type="EMBL" id="OAQ20744.1"/>
    </source>
</evidence>
<feature type="domain" description="SfsA N-terminal OB" evidence="3">
    <location>
        <begin position="16"/>
        <end position="80"/>
    </location>
</feature>
<dbReference type="CDD" id="cd22357">
    <property type="entry name" value="SfsA-like"/>
    <property type="match status" value="1"/>
</dbReference>
<feature type="domain" description="Sugar fermentation stimulation protein C-terminal" evidence="2">
    <location>
        <begin position="90"/>
        <end position="216"/>
    </location>
</feature>
<dbReference type="InterPro" id="IPR040452">
    <property type="entry name" value="SfsA_C"/>
</dbReference>
<evidence type="ECO:0000313" key="5">
    <source>
        <dbReference type="Proteomes" id="UP000078390"/>
    </source>
</evidence>
<dbReference type="EMBL" id="LWLG01000007">
    <property type="protein sequence ID" value="OAQ20744.1"/>
    <property type="molecule type" value="Genomic_DNA"/>
</dbReference>
<protein>
    <recommendedName>
        <fullName evidence="1">Sugar fermentation stimulation protein homolog</fullName>
    </recommendedName>
</protein>
<comment type="caution">
    <text evidence="4">The sequence shown here is derived from an EMBL/GenBank/DDBJ whole genome shotgun (WGS) entry which is preliminary data.</text>
</comment>
<dbReference type="HAMAP" id="MF_00095">
    <property type="entry name" value="SfsA"/>
    <property type="match status" value="1"/>
</dbReference>
<dbReference type="AlphaFoldDB" id="A0A179D3T4"/>
<evidence type="ECO:0000256" key="1">
    <source>
        <dbReference type="HAMAP-Rule" id="MF_00095"/>
    </source>
</evidence>